<accession>A0ABX8ZS34</accession>
<sequence length="209" mass="23952">MSEVGGARRLFIASPAIGRNVSDFELFDEDRLRREADRSRMAGHVQTGNSFETLFGLPEYAETPRVRVALCNRPLDFYGFDRWILSDRARQLLFEMDPLAFDFVACDTSGPAKHEVGTYWLGKVKRVVTDFDHDASDFERGGWMYDPSLEKEVYVHAITKLNRLTLLRGSEDALAFYLLDFIRYPIFDGRLVDAIWAAKLTGLMFSPLH</sequence>
<dbReference type="Pfam" id="PF07791">
    <property type="entry name" value="Imm11"/>
    <property type="match status" value="1"/>
</dbReference>
<protein>
    <recommendedName>
        <fullName evidence="1">Immunity MXAN-0049 protein domain-containing protein</fullName>
    </recommendedName>
</protein>
<dbReference type="Proteomes" id="UP000824281">
    <property type="component" value="Chromosome"/>
</dbReference>
<name>A0ABX8ZS34_9SPHN</name>
<organism evidence="2 3">
    <name type="scientific">Qipengyuania aurantiaca</name>
    <dbReference type="NCBI Taxonomy" id="2867233"/>
    <lineage>
        <taxon>Bacteria</taxon>
        <taxon>Pseudomonadati</taxon>
        <taxon>Pseudomonadota</taxon>
        <taxon>Alphaproteobacteria</taxon>
        <taxon>Sphingomonadales</taxon>
        <taxon>Erythrobacteraceae</taxon>
        <taxon>Qipengyuania</taxon>
    </lineage>
</organism>
<gene>
    <name evidence="2" type="ORF">K3148_03305</name>
</gene>
<evidence type="ECO:0000313" key="2">
    <source>
        <dbReference type="EMBL" id="QZD90433.1"/>
    </source>
</evidence>
<reference evidence="2 3" key="1">
    <citation type="submission" date="2021-08" db="EMBL/GenBank/DDBJ databases">
        <title>Comparative Genomics Analysis of the Genus Qipengyuania Reveals Extensive Genetic Diversity and Metabolic Versatility, Including the Description of Fifteen Novel Species.</title>
        <authorList>
            <person name="Liu Y."/>
        </authorList>
    </citation>
    <scope>NUCLEOTIDE SEQUENCE [LARGE SCALE GENOMIC DNA]</scope>
    <source>
        <strain evidence="2 3">1NDH13</strain>
    </source>
</reference>
<feature type="domain" description="Immunity MXAN-0049 protein" evidence="1">
    <location>
        <begin position="56"/>
        <end position="206"/>
    </location>
</feature>
<evidence type="ECO:0000313" key="3">
    <source>
        <dbReference type="Proteomes" id="UP000824281"/>
    </source>
</evidence>
<dbReference type="EMBL" id="CP081295">
    <property type="protein sequence ID" value="QZD90433.1"/>
    <property type="molecule type" value="Genomic_DNA"/>
</dbReference>
<dbReference type="RefSeq" id="WP_221425902.1">
    <property type="nucleotide sequence ID" value="NZ_CP081295.1"/>
</dbReference>
<proteinExistence type="predicted"/>
<keyword evidence="3" id="KW-1185">Reference proteome</keyword>
<dbReference type="InterPro" id="IPR012433">
    <property type="entry name" value="Imm11"/>
</dbReference>
<evidence type="ECO:0000259" key="1">
    <source>
        <dbReference type="Pfam" id="PF07791"/>
    </source>
</evidence>